<comment type="subcellular location">
    <subcellularLocation>
        <location evidence="1 5">Periplasm</location>
    </subcellularLocation>
</comment>
<dbReference type="PANTHER" id="PTHR36842">
    <property type="entry name" value="PROTEIN TOLB HOMOLOG"/>
    <property type="match status" value="1"/>
</dbReference>
<dbReference type="Gene3D" id="3.40.50.10070">
    <property type="entry name" value="TolB, N-terminal domain"/>
    <property type="match status" value="1"/>
</dbReference>
<dbReference type="NCBIfam" id="TIGR02800">
    <property type="entry name" value="propeller_TolB"/>
    <property type="match status" value="1"/>
</dbReference>
<dbReference type="GO" id="GO:0051301">
    <property type="term" value="P:cell division"/>
    <property type="evidence" value="ECO:0007669"/>
    <property type="project" value="UniProtKB-UniRule"/>
</dbReference>
<dbReference type="Gene3D" id="2.120.10.30">
    <property type="entry name" value="TolB, C-terminal domain"/>
    <property type="match status" value="1"/>
</dbReference>
<evidence type="ECO:0000313" key="7">
    <source>
        <dbReference type="EMBL" id="TDU31965.1"/>
    </source>
</evidence>
<feature type="chain" id="PRO_5023987624" description="Tol-Pal system protein TolB" evidence="5">
    <location>
        <begin position="23"/>
        <end position="429"/>
    </location>
</feature>
<dbReference type="Pfam" id="PF07676">
    <property type="entry name" value="PD40"/>
    <property type="match status" value="3"/>
</dbReference>
<reference evidence="7 8" key="1">
    <citation type="submission" date="2019-03" db="EMBL/GenBank/DDBJ databases">
        <title>Genomic Encyclopedia of Type Strains, Phase IV (KMG-IV): sequencing the most valuable type-strain genomes for metagenomic binning, comparative biology and taxonomic classification.</title>
        <authorList>
            <person name="Goeker M."/>
        </authorList>
    </citation>
    <scope>NUCLEOTIDE SEQUENCE [LARGE SCALE GENOMIC DNA]</scope>
    <source>
        <strain evidence="7 8">DSM 26377</strain>
    </source>
</reference>
<feature type="domain" description="TolB N-terminal" evidence="6">
    <location>
        <begin position="25"/>
        <end position="125"/>
    </location>
</feature>
<dbReference type="InterPro" id="IPR014167">
    <property type="entry name" value="Tol-Pal_TolB"/>
</dbReference>
<keyword evidence="5" id="KW-0132">Cell division</keyword>
<dbReference type="SUPFAM" id="SSF52964">
    <property type="entry name" value="TolB, N-terminal domain"/>
    <property type="match status" value="1"/>
</dbReference>
<evidence type="ECO:0000256" key="4">
    <source>
        <dbReference type="ARBA" id="ARBA00022764"/>
    </source>
</evidence>
<evidence type="ECO:0000256" key="1">
    <source>
        <dbReference type="ARBA" id="ARBA00004418"/>
    </source>
</evidence>
<comment type="function">
    <text evidence="5">Part of the Tol-Pal system, which plays a role in outer membrane invagination during cell division and is important for maintaining outer membrane integrity.</text>
</comment>
<dbReference type="GO" id="GO:0042597">
    <property type="term" value="C:periplasmic space"/>
    <property type="evidence" value="ECO:0007669"/>
    <property type="project" value="UniProtKB-SubCell"/>
</dbReference>
<keyword evidence="3 5" id="KW-0732">Signal</keyword>
<comment type="caution">
    <text evidence="7">The sequence shown here is derived from an EMBL/GenBank/DDBJ whole genome shotgun (WGS) entry which is preliminary data.</text>
</comment>
<dbReference type="Pfam" id="PF04052">
    <property type="entry name" value="TolB_N"/>
    <property type="match status" value="1"/>
</dbReference>
<gene>
    <name evidence="5" type="primary">tolB</name>
    <name evidence="7" type="ORF">DFR24_1350</name>
</gene>
<proteinExistence type="inferred from homology"/>
<keyword evidence="4 5" id="KW-0574">Periplasm</keyword>
<accession>A0A4R7PCU8</accession>
<dbReference type="OrthoDB" id="9802240at2"/>
<sequence length="429" mass="46995" precursor="true">MTQLLRILTAAVLLVVLSPAHAQLQFEVTGGSTGAQPIAIVPFGANDGVMDIAQVIEGDLVRSGLFFALPRTDMLEKPTEPKQIDHRNWKAVNMDNIVIGSVRRDPGSDRVAVRFYLFDVLRGEQRLGFEMPAAEPSQLRYTAHQIADLIFEKLVGIPGVFNTKIAYVASQGYGLDRKYALMISDWDGENPRTVATSREPLMSPQWAPDRKRLAYVGYERGRSSIYVHDVASGKVRKLVSEKGINGSPAWSPDGTKLAVTLSYESNPDIYVVDVATGAKRRLTQTEGIDTEAAWSPDGQSIVFTSERGGPPQIYRMTADGGSPTRISFQGRQNLRASYSPDGKNIALVNLDDNRYRIALLDVASGSMRLLSDGRFDEGPSFAPNGATVIYATQGPKGAELATVSTDGRVRQRLRQTGDVREPAWSPLQR</sequence>
<dbReference type="InterPro" id="IPR011042">
    <property type="entry name" value="6-blade_b-propeller_TolB-like"/>
</dbReference>
<dbReference type="HAMAP" id="MF_00671">
    <property type="entry name" value="TolB"/>
    <property type="match status" value="1"/>
</dbReference>
<dbReference type="InterPro" id="IPR011659">
    <property type="entry name" value="WD40"/>
</dbReference>
<dbReference type="GO" id="GO:0017038">
    <property type="term" value="P:protein import"/>
    <property type="evidence" value="ECO:0007669"/>
    <property type="project" value="InterPro"/>
</dbReference>
<comment type="subunit">
    <text evidence="5">The Tol-Pal system is composed of five core proteins: the inner membrane proteins TolA, TolQ and TolR, the periplasmic protein TolB and the outer membrane protein Pal. They form a network linking the inner and outer membranes and the peptidoglycan layer.</text>
</comment>
<evidence type="ECO:0000256" key="2">
    <source>
        <dbReference type="ARBA" id="ARBA00009820"/>
    </source>
</evidence>
<evidence type="ECO:0000256" key="5">
    <source>
        <dbReference type="HAMAP-Rule" id="MF_00671"/>
    </source>
</evidence>
<dbReference type="SUPFAM" id="SSF69304">
    <property type="entry name" value="Tricorn protease N-terminal domain"/>
    <property type="match status" value="1"/>
</dbReference>
<dbReference type="InterPro" id="IPR007195">
    <property type="entry name" value="TolB_N"/>
</dbReference>
<evidence type="ECO:0000256" key="3">
    <source>
        <dbReference type="ARBA" id="ARBA00022729"/>
    </source>
</evidence>
<name>A0A4R7PCU8_9GAMM</name>
<evidence type="ECO:0000313" key="8">
    <source>
        <dbReference type="Proteomes" id="UP000295341"/>
    </source>
</evidence>
<keyword evidence="5" id="KW-0131">Cell cycle</keyword>
<dbReference type="AlphaFoldDB" id="A0A4R7PCU8"/>
<evidence type="ECO:0000259" key="6">
    <source>
        <dbReference type="Pfam" id="PF04052"/>
    </source>
</evidence>
<protein>
    <recommendedName>
        <fullName evidence="5">Tol-Pal system protein TolB</fullName>
    </recommendedName>
</protein>
<comment type="similarity">
    <text evidence="2 5">Belongs to the TolB family.</text>
</comment>
<feature type="signal peptide" evidence="5">
    <location>
        <begin position="1"/>
        <end position="22"/>
    </location>
</feature>
<dbReference type="PANTHER" id="PTHR36842:SF1">
    <property type="entry name" value="PROTEIN TOLB"/>
    <property type="match status" value="1"/>
</dbReference>
<organism evidence="7 8">
    <name type="scientific">Panacagrimonas perspica</name>
    <dbReference type="NCBI Taxonomy" id="381431"/>
    <lineage>
        <taxon>Bacteria</taxon>
        <taxon>Pseudomonadati</taxon>
        <taxon>Pseudomonadota</taxon>
        <taxon>Gammaproteobacteria</taxon>
        <taxon>Nevskiales</taxon>
        <taxon>Nevskiaceae</taxon>
        <taxon>Panacagrimonas</taxon>
    </lineage>
</organism>
<dbReference type="Proteomes" id="UP000295341">
    <property type="component" value="Unassembled WGS sequence"/>
</dbReference>
<dbReference type="EMBL" id="SOBT01000008">
    <property type="protein sequence ID" value="TDU31965.1"/>
    <property type="molecule type" value="Genomic_DNA"/>
</dbReference>
<keyword evidence="8" id="KW-1185">Reference proteome</keyword>